<organism evidence="2 3">
    <name type="scientific">Mucilaginibacter oryzae</name>
    <dbReference type="NCBI Taxonomy" id="468058"/>
    <lineage>
        <taxon>Bacteria</taxon>
        <taxon>Pseudomonadati</taxon>
        <taxon>Bacteroidota</taxon>
        <taxon>Sphingobacteriia</taxon>
        <taxon>Sphingobacteriales</taxon>
        <taxon>Sphingobacteriaceae</taxon>
        <taxon>Mucilaginibacter</taxon>
    </lineage>
</organism>
<sequence>MKQRTYRILLTPEEEGGFSVSVPALPGCFTQGETIDEAIEMAKEAIALYVETLEEEGEPVPDDSRSLEYSLTVAL</sequence>
<evidence type="ECO:0000259" key="1">
    <source>
        <dbReference type="Pfam" id="PF15919"/>
    </source>
</evidence>
<dbReference type="InterPro" id="IPR035069">
    <property type="entry name" value="TTHA1013/TTHA0281-like"/>
</dbReference>
<feature type="domain" description="HicB-like antitoxin of toxin-antitoxin system" evidence="1">
    <location>
        <begin position="6"/>
        <end position="68"/>
    </location>
</feature>
<dbReference type="Gene3D" id="3.30.160.250">
    <property type="match status" value="1"/>
</dbReference>
<dbReference type="EMBL" id="QGHA01000006">
    <property type="protein sequence ID" value="PWK76525.1"/>
    <property type="molecule type" value="Genomic_DNA"/>
</dbReference>
<evidence type="ECO:0000313" key="3">
    <source>
        <dbReference type="Proteomes" id="UP000245678"/>
    </source>
</evidence>
<keyword evidence="3" id="KW-1185">Reference proteome</keyword>
<dbReference type="Proteomes" id="UP000245678">
    <property type="component" value="Unassembled WGS sequence"/>
</dbReference>
<accession>A0A316HE03</accession>
<name>A0A316HE03_9SPHI</name>
<evidence type="ECO:0000313" key="2">
    <source>
        <dbReference type="EMBL" id="PWK76525.1"/>
    </source>
</evidence>
<dbReference type="AlphaFoldDB" id="A0A316HE03"/>
<dbReference type="RefSeq" id="WP_109608926.1">
    <property type="nucleotide sequence ID" value="NZ_QGHA01000006.1"/>
</dbReference>
<proteinExistence type="predicted"/>
<protein>
    <submittedName>
        <fullName evidence="2">Putative RNase H-like HicB family nuclease</fullName>
    </submittedName>
</protein>
<dbReference type="Pfam" id="PF15919">
    <property type="entry name" value="HicB_lk_antitox"/>
    <property type="match status" value="1"/>
</dbReference>
<comment type="caution">
    <text evidence="2">The sequence shown here is derived from an EMBL/GenBank/DDBJ whole genome shotgun (WGS) entry which is preliminary data.</text>
</comment>
<dbReference type="InterPro" id="IPR031807">
    <property type="entry name" value="HicB-like"/>
</dbReference>
<reference evidence="2 3" key="1">
    <citation type="submission" date="2018-05" db="EMBL/GenBank/DDBJ databases">
        <title>Genomic Encyclopedia of Archaeal and Bacterial Type Strains, Phase II (KMG-II): from individual species to whole genera.</title>
        <authorList>
            <person name="Goeker M."/>
        </authorList>
    </citation>
    <scope>NUCLEOTIDE SEQUENCE [LARGE SCALE GENOMIC DNA]</scope>
    <source>
        <strain evidence="2 3">DSM 19975</strain>
    </source>
</reference>
<dbReference type="PANTHER" id="PTHR34504">
    <property type="entry name" value="ANTITOXIN HICB"/>
    <property type="match status" value="1"/>
</dbReference>
<dbReference type="InterPro" id="IPR051404">
    <property type="entry name" value="TA_system_antitoxin"/>
</dbReference>
<dbReference type="SUPFAM" id="SSF143100">
    <property type="entry name" value="TTHA1013/TTHA0281-like"/>
    <property type="match status" value="1"/>
</dbReference>
<gene>
    <name evidence="2" type="ORF">LX99_03391</name>
</gene>
<dbReference type="PANTHER" id="PTHR34504:SF2">
    <property type="entry name" value="UPF0150 PROTEIN SSL0259"/>
    <property type="match status" value="1"/>
</dbReference>